<dbReference type="EMBL" id="CP063414">
    <property type="protein sequence ID" value="UOE74746.1"/>
    <property type="molecule type" value="Genomic_DNA"/>
</dbReference>
<name>A0AB38QUG8_PARTM</name>
<accession>A0AB38QUG8</accession>
<gene>
    <name evidence="1" type="ORF">IMI45_10155</name>
</gene>
<evidence type="ECO:0000313" key="2">
    <source>
        <dbReference type="Proteomes" id="UP001058458"/>
    </source>
</evidence>
<dbReference type="RefSeq" id="WP_185223060.1">
    <property type="nucleotide sequence ID" value="NZ_CP063414.1"/>
</dbReference>
<reference evidence="1" key="1">
    <citation type="submission" date="2020-10" db="EMBL/GenBank/DDBJ databases">
        <authorList>
            <person name="Delgado J.A."/>
            <person name="Gonzalez J.M."/>
        </authorList>
    </citation>
    <scope>NUCLEOTIDE SEQUENCE</scope>
    <source>
        <strain evidence="1">23.6</strain>
    </source>
</reference>
<dbReference type="Proteomes" id="UP001058458">
    <property type="component" value="Chromosome"/>
</dbReference>
<organism evidence="1 2">
    <name type="scientific">Parageobacillus thermoglucosidasius</name>
    <name type="common">Geobacillus thermoglucosidasius</name>
    <dbReference type="NCBI Taxonomy" id="1426"/>
    <lineage>
        <taxon>Bacteria</taxon>
        <taxon>Bacillati</taxon>
        <taxon>Bacillota</taxon>
        <taxon>Bacilli</taxon>
        <taxon>Bacillales</taxon>
        <taxon>Anoxybacillaceae</taxon>
        <taxon>Parageobacillus</taxon>
    </lineage>
</organism>
<sequence>MITGKKAVMAGDDNQLSLKVLEWILCLQKCASGVVYAIGVLITIADQECDID</sequence>
<proteinExistence type="predicted"/>
<dbReference type="AlphaFoldDB" id="A0AB38QUG8"/>
<protein>
    <submittedName>
        <fullName evidence="1">Uncharacterized protein</fullName>
    </submittedName>
</protein>
<evidence type="ECO:0000313" key="1">
    <source>
        <dbReference type="EMBL" id="UOE74746.1"/>
    </source>
</evidence>